<comment type="caution">
    <text evidence="17">The sequence shown here is derived from an EMBL/GenBank/DDBJ whole genome shotgun (WGS) entry which is preliminary data.</text>
</comment>
<dbReference type="PANTHER" id="PTHR15588">
    <property type="entry name" value="LSM1"/>
    <property type="match status" value="1"/>
</dbReference>
<organism evidence="17 18">
    <name type="scientific">Steinernema hermaphroditum</name>
    <dbReference type="NCBI Taxonomy" id="289476"/>
    <lineage>
        <taxon>Eukaryota</taxon>
        <taxon>Metazoa</taxon>
        <taxon>Ecdysozoa</taxon>
        <taxon>Nematoda</taxon>
        <taxon>Chromadorea</taxon>
        <taxon>Rhabditida</taxon>
        <taxon>Tylenchina</taxon>
        <taxon>Panagrolaimomorpha</taxon>
        <taxon>Strongyloidoidea</taxon>
        <taxon>Steinernematidae</taxon>
        <taxon>Steinernema</taxon>
    </lineage>
</organism>
<dbReference type="InterPro" id="IPR047575">
    <property type="entry name" value="Sm"/>
</dbReference>
<evidence type="ECO:0000256" key="14">
    <source>
        <dbReference type="RuleBase" id="RU365048"/>
    </source>
</evidence>
<evidence type="ECO:0000256" key="9">
    <source>
        <dbReference type="ARBA" id="ARBA00023242"/>
    </source>
</evidence>
<dbReference type="GO" id="GO:0046540">
    <property type="term" value="C:U4/U6 x U5 tri-snRNP complex"/>
    <property type="evidence" value="ECO:0007669"/>
    <property type="project" value="UniProtKB-UniRule"/>
</dbReference>
<evidence type="ECO:0000313" key="18">
    <source>
        <dbReference type="Proteomes" id="UP001175271"/>
    </source>
</evidence>
<comment type="subcellular location">
    <subcellularLocation>
        <location evidence="1 14">Nucleus</location>
    </subcellularLocation>
</comment>
<gene>
    <name evidence="14" type="primary">LSM8</name>
    <name evidence="17" type="ORF">QR680_003404</name>
</gene>
<keyword evidence="5 14" id="KW-0747">Spliceosome</keyword>
<dbReference type="FunFam" id="2.30.30.100:FF:000022">
    <property type="entry name" value="U6 snRNA-associated Sm-like protein LSm8"/>
    <property type="match status" value="1"/>
</dbReference>
<evidence type="ECO:0000313" key="17">
    <source>
        <dbReference type="EMBL" id="KAK0400208.1"/>
    </source>
</evidence>
<comment type="subunit">
    <text evidence="14">LSm subunits form a heteromer with a doughnut shape.</text>
</comment>
<dbReference type="PROSITE" id="PS52002">
    <property type="entry name" value="SM"/>
    <property type="match status" value="1"/>
</dbReference>
<keyword evidence="4 14" id="KW-0507">mRNA processing</keyword>
<dbReference type="SUPFAM" id="SSF50182">
    <property type="entry name" value="Sm-like ribonucleoproteins"/>
    <property type="match status" value="1"/>
</dbReference>
<comment type="function">
    <text evidence="14">Plays role in pre-mRNA splicing as component of the U4/U6-U5 tri-snRNP complex that is involved in spliceosome assembly, and as component of the precatalytic spliceosome (spliceosome B complex). The heptameric LSM2-8 complex binds specifically to the 3'-terminal U-tract of U6 snRNA.</text>
</comment>
<dbReference type="SMART" id="SM00651">
    <property type="entry name" value="Sm"/>
    <property type="match status" value="1"/>
</dbReference>
<keyword evidence="6 14" id="KW-0694">RNA-binding</keyword>
<dbReference type="Pfam" id="PF01423">
    <property type="entry name" value="LSM"/>
    <property type="match status" value="1"/>
</dbReference>
<dbReference type="GO" id="GO:0005688">
    <property type="term" value="C:U6 snRNP"/>
    <property type="evidence" value="ECO:0007669"/>
    <property type="project" value="UniProtKB-UniRule"/>
</dbReference>
<sequence>MAEINERASTSLDCPPTPAPPMVSDEMRRLSAEMHNKVSAYIQGQIEGTIDDYKLLEDMNKTSTQRYADMKQVTKRVSEKITELNKKYDAIHPFLDQIDEIDQATKRLEEAAAVLGNYVSGLGTVSCIHTMASELENFMNKMISIITGDGRSLVGTMKGFDQTVNVILEDATERIYSEESGIQQVPLGLYLVRGDNVAVIGEIDEELDKRLDLDKVKAAPLAPIWIAS</sequence>
<evidence type="ECO:0000256" key="5">
    <source>
        <dbReference type="ARBA" id="ARBA00022728"/>
    </source>
</evidence>
<evidence type="ECO:0000256" key="2">
    <source>
        <dbReference type="ARBA" id="ARBA00006850"/>
    </source>
</evidence>
<dbReference type="InterPro" id="IPR034103">
    <property type="entry name" value="Lsm8"/>
</dbReference>
<dbReference type="PANTHER" id="PTHR15588:SF9">
    <property type="entry name" value="U6 SNRNA-ASSOCIATED SM-LIKE PROTEIN LSM8"/>
    <property type="match status" value="1"/>
</dbReference>
<evidence type="ECO:0000256" key="4">
    <source>
        <dbReference type="ARBA" id="ARBA00022664"/>
    </source>
</evidence>
<dbReference type="Proteomes" id="UP001175271">
    <property type="component" value="Unassembled WGS sequence"/>
</dbReference>
<evidence type="ECO:0000256" key="13">
    <source>
        <dbReference type="ARBA" id="ARBA00067760"/>
    </source>
</evidence>
<dbReference type="Gene3D" id="2.30.30.100">
    <property type="match status" value="1"/>
</dbReference>
<evidence type="ECO:0000256" key="8">
    <source>
        <dbReference type="ARBA" id="ARBA00023187"/>
    </source>
</evidence>
<comment type="function">
    <text evidence="11">Plays a role in pre-mRNA splicing as component of the U4/U6-U5 tri-snRNP complex that is involved in spliceosome assembly, and as component of the precatalytic spliceosome (spliceosome B complex). The heptameric LSM2-8 complex binds specifically to the 3'-terminal U-tract of U6 snRNA.</text>
</comment>
<reference evidence="17" key="1">
    <citation type="submission" date="2023-06" db="EMBL/GenBank/DDBJ databases">
        <title>Genomic analysis of the entomopathogenic nematode Steinernema hermaphroditum.</title>
        <authorList>
            <person name="Schwarz E.M."/>
            <person name="Heppert J.K."/>
            <person name="Baniya A."/>
            <person name="Schwartz H.T."/>
            <person name="Tan C.-H."/>
            <person name="Antoshechkin I."/>
            <person name="Sternberg P.W."/>
            <person name="Goodrich-Blair H."/>
            <person name="Dillman A.R."/>
        </authorList>
    </citation>
    <scope>NUCLEOTIDE SEQUENCE</scope>
    <source>
        <strain evidence="17">PS9179</strain>
        <tissue evidence="17">Whole animal</tissue>
    </source>
</reference>
<comment type="similarity">
    <text evidence="3">Belongs to the BLOC1S2 family.</text>
</comment>
<dbReference type="GO" id="GO:0071011">
    <property type="term" value="C:precatalytic spliceosome"/>
    <property type="evidence" value="ECO:0007669"/>
    <property type="project" value="TreeGrafter"/>
</dbReference>
<evidence type="ECO:0000256" key="10">
    <source>
        <dbReference type="ARBA" id="ARBA00023274"/>
    </source>
</evidence>
<protein>
    <recommendedName>
        <fullName evidence="13 14">U6 snRNA-associated Sm-like protein LSm8</fullName>
    </recommendedName>
</protein>
<proteinExistence type="inferred from homology"/>
<accession>A0AA39H6M0</accession>
<keyword evidence="18" id="KW-1185">Reference proteome</keyword>
<feature type="region of interest" description="Disordered" evidence="15">
    <location>
        <begin position="1"/>
        <end position="21"/>
    </location>
</feature>
<evidence type="ECO:0000256" key="3">
    <source>
        <dbReference type="ARBA" id="ARBA00008468"/>
    </source>
</evidence>
<dbReference type="InterPro" id="IPR001163">
    <property type="entry name" value="Sm_dom_euk/arc"/>
</dbReference>
<evidence type="ECO:0000259" key="16">
    <source>
        <dbReference type="PROSITE" id="PS52002"/>
    </source>
</evidence>
<dbReference type="Pfam" id="PF10046">
    <property type="entry name" value="BLOC1_2"/>
    <property type="match status" value="1"/>
</dbReference>
<dbReference type="CDD" id="cd01727">
    <property type="entry name" value="LSm8"/>
    <property type="match status" value="1"/>
</dbReference>
<comment type="subunit">
    <text evidence="12">Component of the precatalytic spliceosome (spliceosome B complex). Component of the U4/U6-U5 tri-snRNP complex, a building block of the precatalytic spliceosome (spliceosome B complex). The U4/U6-U5 tri-snRNP complex is composed of the U4, U6 and U5 snRNAs and at least PRPF3, PRPF4, PRPF6, PRPF8, PRPF31, SNRNP200, TXNL4A, SNRNP40, SNRPB, SNRPD1, SNRPD2, SNRPD3, SNRPE, SNRPF, SNRPG, DDX23, CD2BP2, PPIH, SNU13, EFTUD2, SART1 and USP39, plus LSM2, LSM3, LSM4, LSM5, LSM6, LSM7 and LSM8. LSM2, LSM3, LSM4, LSM5, LSM6, LSM7 and LSM8 form a heptameric, ring-shaped subcomplex (the LSM2-8 complex) that is part of the U4/U6-U5 tri-snRNP complex and the precatalytic spliceosome.</text>
</comment>
<name>A0AA39H6M0_9BILA</name>
<keyword evidence="7" id="KW-0007">Acetylation</keyword>
<evidence type="ECO:0000256" key="12">
    <source>
        <dbReference type="ARBA" id="ARBA00063389"/>
    </source>
</evidence>
<keyword evidence="9 14" id="KW-0539">Nucleus</keyword>
<dbReference type="GO" id="GO:0000398">
    <property type="term" value="P:mRNA splicing, via spliceosome"/>
    <property type="evidence" value="ECO:0007669"/>
    <property type="project" value="UniProtKB-UniRule"/>
</dbReference>
<evidence type="ECO:0000256" key="6">
    <source>
        <dbReference type="ARBA" id="ARBA00022884"/>
    </source>
</evidence>
<dbReference type="InterPro" id="IPR044642">
    <property type="entry name" value="PTHR15588"/>
</dbReference>
<keyword evidence="10 14" id="KW-0687">Ribonucleoprotein</keyword>
<dbReference type="EMBL" id="JAUCMV010000005">
    <property type="protein sequence ID" value="KAK0400208.1"/>
    <property type="molecule type" value="Genomic_DNA"/>
</dbReference>
<evidence type="ECO:0000256" key="15">
    <source>
        <dbReference type="SAM" id="MobiDB-lite"/>
    </source>
</evidence>
<dbReference type="GO" id="GO:0003729">
    <property type="term" value="F:mRNA binding"/>
    <property type="evidence" value="ECO:0007669"/>
    <property type="project" value="TreeGrafter"/>
</dbReference>
<comment type="similarity">
    <text evidence="2 14">Belongs to the snRNP Sm proteins family.</text>
</comment>
<evidence type="ECO:0000256" key="7">
    <source>
        <dbReference type="ARBA" id="ARBA00022990"/>
    </source>
</evidence>
<evidence type="ECO:0000256" key="1">
    <source>
        <dbReference type="ARBA" id="ARBA00004123"/>
    </source>
</evidence>
<evidence type="ECO:0000256" key="11">
    <source>
        <dbReference type="ARBA" id="ARBA00056431"/>
    </source>
</evidence>
<dbReference type="GO" id="GO:0005737">
    <property type="term" value="C:cytoplasm"/>
    <property type="evidence" value="ECO:0007669"/>
    <property type="project" value="UniProtKB-ARBA"/>
</dbReference>
<feature type="domain" description="Sm" evidence="16">
    <location>
        <begin position="130"/>
        <end position="206"/>
    </location>
</feature>
<dbReference type="InterPro" id="IPR010920">
    <property type="entry name" value="LSM_dom_sf"/>
</dbReference>
<dbReference type="InterPro" id="IPR019269">
    <property type="entry name" value="BLOC1_su2"/>
</dbReference>
<keyword evidence="8 14" id="KW-0508">mRNA splicing</keyword>
<dbReference type="AlphaFoldDB" id="A0AA39H6M0"/>